<dbReference type="AlphaFoldDB" id="A0A2S5A4T4"/>
<feature type="chain" id="PRO_5015577433" description="DUF2490 domain-containing protein" evidence="1">
    <location>
        <begin position="27"/>
        <end position="243"/>
    </location>
</feature>
<name>A0A2S5A4T4_9SPHI</name>
<comment type="caution">
    <text evidence="2">The sequence shown here is derived from an EMBL/GenBank/DDBJ whole genome shotgun (WGS) entry which is preliminary data.</text>
</comment>
<dbReference type="Proteomes" id="UP000236893">
    <property type="component" value="Unassembled WGS sequence"/>
</dbReference>
<feature type="signal peptide" evidence="1">
    <location>
        <begin position="1"/>
        <end position="26"/>
    </location>
</feature>
<dbReference type="EMBL" id="PQVF01000005">
    <property type="protein sequence ID" value="POY37113.1"/>
    <property type="molecule type" value="Genomic_DNA"/>
</dbReference>
<dbReference type="OrthoDB" id="1118734at2"/>
<evidence type="ECO:0008006" key="4">
    <source>
        <dbReference type="Google" id="ProtNLM"/>
    </source>
</evidence>
<organism evidence="2 3">
    <name type="scientific">Solitalea longa</name>
    <dbReference type="NCBI Taxonomy" id="2079460"/>
    <lineage>
        <taxon>Bacteria</taxon>
        <taxon>Pseudomonadati</taxon>
        <taxon>Bacteroidota</taxon>
        <taxon>Sphingobacteriia</taxon>
        <taxon>Sphingobacteriales</taxon>
        <taxon>Sphingobacteriaceae</taxon>
        <taxon>Solitalea</taxon>
    </lineage>
</organism>
<sequence length="243" mass="29019">MKILVYFKRYLLVCLLLVLSSATLLAQNINTAWLTFNTRFQSAKTPWGGFIDIPLRTTDNYEHLQQIIIRPAISYKLNNHFTAAAGYAYVLNFSYKNEERLYSDEHRLWEQVIYNHKWGSVLFYHRLRNEHRWISSVVYPDDYKTQQRIRYSLRGMIWFNQDLLFEKGFYGVLQDEVMFNYVNKETTNNSFFDQNRLYTAIGFKFKRLIDLEGGYMNQQQKQKSGATSTNHIIQLTMFTKFTL</sequence>
<keyword evidence="1" id="KW-0732">Signal</keyword>
<accession>A0A2S5A4T4</accession>
<gene>
    <name evidence="2" type="ORF">C3K47_08635</name>
</gene>
<keyword evidence="3" id="KW-1185">Reference proteome</keyword>
<protein>
    <recommendedName>
        <fullName evidence="4">DUF2490 domain-containing protein</fullName>
    </recommendedName>
</protein>
<dbReference type="InterPro" id="IPR019619">
    <property type="entry name" value="DUF2490"/>
</dbReference>
<evidence type="ECO:0000313" key="3">
    <source>
        <dbReference type="Proteomes" id="UP000236893"/>
    </source>
</evidence>
<proteinExistence type="predicted"/>
<evidence type="ECO:0000313" key="2">
    <source>
        <dbReference type="EMBL" id="POY37113.1"/>
    </source>
</evidence>
<dbReference type="Pfam" id="PF10677">
    <property type="entry name" value="DUF2490"/>
    <property type="match status" value="1"/>
</dbReference>
<dbReference type="RefSeq" id="WP_103788723.1">
    <property type="nucleotide sequence ID" value="NZ_PQVF01000005.1"/>
</dbReference>
<evidence type="ECO:0000256" key="1">
    <source>
        <dbReference type="SAM" id="SignalP"/>
    </source>
</evidence>
<reference evidence="2 3" key="1">
    <citation type="submission" date="2018-01" db="EMBL/GenBank/DDBJ databases">
        <authorList>
            <person name="Gaut B.S."/>
            <person name="Morton B.R."/>
            <person name="Clegg M.T."/>
            <person name="Duvall M.R."/>
        </authorList>
    </citation>
    <scope>NUCLEOTIDE SEQUENCE [LARGE SCALE GENOMIC DNA]</scope>
    <source>
        <strain evidence="2 3">HR-AV</strain>
    </source>
</reference>